<dbReference type="AlphaFoldDB" id="A0A8S8X9B0"/>
<reference evidence="2" key="1">
    <citation type="submission" date="2021-02" db="EMBL/GenBank/DDBJ databases">
        <title>Genome sequence of Rhodospirillales sp. strain TMPK1 isolated from soil.</title>
        <authorList>
            <person name="Nakai R."/>
            <person name="Kusada H."/>
            <person name="Tamaki H."/>
        </authorList>
    </citation>
    <scope>NUCLEOTIDE SEQUENCE</scope>
    <source>
        <strain evidence="2">TMPK1</strain>
    </source>
</reference>
<name>A0A8S8X9B0_9PROT</name>
<dbReference type="PANTHER" id="PTHR42879:SF6">
    <property type="entry name" value="NADPH-DEPENDENT REDUCTASE BACG"/>
    <property type="match status" value="1"/>
</dbReference>
<comment type="caution">
    <text evidence="2">The sequence shown here is derived from an EMBL/GenBank/DDBJ whole genome shotgun (WGS) entry which is preliminary data.</text>
</comment>
<evidence type="ECO:0000256" key="1">
    <source>
        <dbReference type="ARBA" id="ARBA00006484"/>
    </source>
</evidence>
<dbReference type="Gene3D" id="3.40.50.720">
    <property type="entry name" value="NAD(P)-binding Rossmann-like Domain"/>
    <property type="match status" value="1"/>
</dbReference>
<dbReference type="SUPFAM" id="SSF51735">
    <property type="entry name" value="NAD(P)-binding Rossmann-fold domains"/>
    <property type="match status" value="1"/>
</dbReference>
<dbReference type="InterPro" id="IPR002347">
    <property type="entry name" value="SDR_fam"/>
</dbReference>
<proteinExistence type="inferred from homology"/>
<dbReference type="Pfam" id="PF13561">
    <property type="entry name" value="adh_short_C2"/>
    <property type="match status" value="1"/>
</dbReference>
<evidence type="ECO:0000313" key="2">
    <source>
        <dbReference type="EMBL" id="GIL37877.1"/>
    </source>
</evidence>
<organism evidence="2 3">
    <name type="scientific">Roseiterribacter gracilis</name>
    <dbReference type="NCBI Taxonomy" id="2812848"/>
    <lineage>
        <taxon>Bacteria</taxon>
        <taxon>Pseudomonadati</taxon>
        <taxon>Pseudomonadota</taxon>
        <taxon>Alphaproteobacteria</taxon>
        <taxon>Rhodospirillales</taxon>
        <taxon>Roseiterribacteraceae</taxon>
        <taxon>Roseiterribacter</taxon>
    </lineage>
</organism>
<dbReference type="PRINTS" id="PR00081">
    <property type="entry name" value="GDHRDH"/>
</dbReference>
<protein>
    <submittedName>
        <fullName evidence="2">Short-chain dehydrogenase</fullName>
    </submittedName>
</protein>
<dbReference type="FunFam" id="3.40.50.720:FF:000084">
    <property type="entry name" value="Short-chain dehydrogenase reductase"/>
    <property type="match status" value="1"/>
</dbReference>
<dbReference type="EMBL" id="BOPV01000001">
    <property type="protein sequence ID" value="GIL37877.1"/>
    <property type="molecule type" value="Genomic_DNA"/>
</dbReference>
<dbReference type="CDD" id="cd05344">
    <property type="entry name" value="BKR_like_SDR_like"/>
    <property type="match status" value="1"/>
</dbReference>
<accession>A0A8S8X9B0</accession>
<dbReference type="Proteomes" id="UP000681075">
    <property type="component" value="Unassembled WGS sequence"/>
</dbReference>
<dbReference type="InterPro" id="IPR050259">
    <property type="entry name" value="SDR"/>
</dbReference>
<comment type="similarity">
    <text evidence="1">Belongs to the short-chain dehydrogenases/reductases (SDR) family.</text>
</comment>
<keyword evidence="3" id="KW-1185">Reference proteome</keyword>
<sequence length="279" mass="29438">MFRRLAQHAMILGNASKDDAMDLGLTGKNALVCGSSKGLGFEIARTLAREGASVSLCGRHEKELAAAVAQINAEGGTARGFVTDLSLHDDRAKLVHSSRDAFGKLDIAILNTGGPPTGTFASLDLAAWDDAYRKLVESVVHLAQLVLPGMVEQRWGRLVAITSFVTRQPTNQLLLSNSLRASVNGLMRSLANEYGAFGITANSVLPGYIRTERMENVVSAQAASSGRDVRADLQAQIPLGRLGTPDELANVVTFLASDAASYVTGAALTVDGGLVKTVF</sequence>
<dbReference type="PANTHER" id="PTHR42879">
    <property type="entry name" value="3-OXOACYL-(ACYL-CARRIER-PROTEIN) REDUCTASE"/>
    <property type="match status" value="1"/>
</dbReference>
<gene>
    <name evidence="2" type="ORF">TMPK1_01140</name>
</gene>
<dbReference type="InterPro" id="IPR036291">
    <property type="entry name" value="NAD(P)-bd_dom_sf"/>
</dbReference>
<evidence type="ECO:0000313" key="3">
    <source>
        <dbReference type="Proteomes" id="UP000681075"/>
    </source>
</evidence>